<accession>A0ABT3XR08</accession>
<gene>
    <name evidence="1" type="ORF">OF897_01240</name>
</gene>
<dbReference type="EMBL" id="JAOVZW010000001">
    <property type="protein sequence ID" value="MCX8522549.1"/>
    <property type="molecule type" value="Genomic_DNA"/>
</dbReference>
<proteinExistence type="predicted"/>
<dbReference type="InterPro" id="IPR005901">
    <property type="entry name" value="GLPGLI"/>
</dbReference>
<comment type="caution">
    <text evidence="1">The sequence shown here is derived from an EMBL/GenBank/DDBJ whole genome shotgun (WGS) entry which is preliminary data.</text>
</comment>
<name>A0ABT3XR08_9FLAO</name>
<evidence type="ECO:0000313" key="1">
    <source>
        <dbReference type="EMBL" id="MCX8522549.1"/>
    </source>
</evidence>
<reference evidence="1" key="1">
    <citation type="submission" date="2022-10" db="EMBL/GenBank/DDBJ databases">
        <title>Chryseobacterium sp. nov., a novel bacterial species.</title>
        <authorList>
            <person name="Cao Y."/>
        </authorList>
    </citation>
    <scope>NUCLEOTIDE SEQUENCE</scope>
    <source>
        <strain evidence="1">CCTCC AB2015118</strain>
    </source>
</reference>
<protein>
    <submittedName>
        <fullName evidence="1">GLPGLI family protein</fullName>
    </submittedName>
</protein>
<evidence type="ECO:0000313" key="2">
    <source>
        <dbReference type="Proteomes" id="UP001073122"/>
    </source>
</evidence>
<dbReference type="Proteomes" id="UP001073122">
    <property type="component" value="Unassembled WGS sequence"/>
</dbReference>
<dbReference type="RefSeq" id="WP_267263874.1">
    <property type="nucleotide sequence ID" value="NZ_JAOVZW010000001.1"/>
</dbReference>
<dbReference type="Pfam" id="PF09697">
    <property type="entry name" value="Porph_ging"/>
    <property type="match status" value="1"/>
</dbReference>
<organism evidence="1 2">
    <name type="scientific">Chryseobacterium formosus</name>
    <dbReference type="NCBI Taxonomy" id="1537363"/>
    <lineage>
        <taxon>Bacteria</taxon>
        <taxon>Pseudomonadati</taxon>
        <taxon>Bacteroidota</taxon>
        <taxon>Flavobacteriia</taxon>
        <taxon>Flavobacteriales</taxon>
        <taxon>Weeksellaceae</taxon>
        <taxon>Chryseobacterium group</taxon>
        <taxon>Chryseobacterium</taxon>
    </lineage>
</organism>
<keyword evidence="2" id="KW-1185">Reference proteome</keyword>
<dbReference type="NCBIfam" id="TIGR01200">
    <property type="entry name" value="GLPGLI"/>
    <property type="match status" value="1"/>
</dbReference>
<sequence length="293" mass="34220">MKIYAFLFLLISAWCSSQIQRFTYEYHFITDSTNQADVKKELMLLDIGEKGSKFYSYDVFVTDSIINSDLEKQGDTGFPTAFIKPGNYKGQVRSQVTKEYPSFTTYLHTSLSSDFYKILETEKPIWKIHPEKSKIGNYSAQKATTKYLGREWTAWFSTDFPFQDGPYKFHGLPGLIVKLEDKRQTQIMTLVVNKAVKKSFDKEMIFNKRDNEIAVNNAQFNKLWREYVKDPNKITRQKIASADRDAQGNPNYTFMDASGNKLDPNEVMRKNAENFKQTLKRSNNRLDFDLYKY</sequence>